<dbReference type="InterPro" id="IPR000504">
    <property type="entry name" value="RRM_dom"/>
</dbReference>
<dbReference type="SMART" id="SM00360">
    <property type="entry name" value="RRM"/>
    <property type="match status" value="1"/>
</dbReference>
<dbReference type="SMART" id="SM00715">
    <property type="entry name" value="LA"/>
    <property type="match status" value="1"/>
</dbReference>
<evidence type="ECO:0000313" key="11">
    <source>
        <dbReference type="Proteomes" id="UP001431783"/>
    </source>
</evidence>
<evidence type="ECO:0008006" key="12">
    <source>
        <dbReference type="Google" id="ProtNLM"/>
    </source>
</evidence>
<gene>
    <name evidence="10" type="ORF">WA026_023675</name>
</gene>
<feature type="compositionally biased region" description="Basic and acidic residues" evidence="7">
    <location>
        <begin position="336"/>
        <end position="347"/>
    </location>
</feature>
<dbReference type="InterPro" id="IPR036388">
    <property type="entry name" value="WH-like_DNA-bd_sf"/>
</dbReference>
<dbReference type="PRINTS" id="PR00302">
    <property type="entry name" value="LUPUSLA"/>
</dbReference>
<evidence type="ECO:0000256" key="3">
    <source>
        <dbReference type="ARBA" id="ARBA00023015"/>
    </source>
</evidence>
<dbReference type="PANTHER" id="PTHR22792">
    <property type="entry name" value="LUPUS LA PROTEIN-RELATED"/>
    <property type="match status" value="1"/>
</dbReference>
<evidence type="ECO:0000256" key="2">
    <source>
        <dbReference type="ARBA" id="ARBA00022884"/>
    </source>
</evidence>
<dbReference type="GO" id="GO:0006396">
    <property type="term" value="P:RNA processing"/>
    <property type="evidence" value="ECO:0007669"/>
    <property type="project" value="InterPro"/>
</dbReference>
<dbReference type="InterPro" id="IPR002344">
    <property type="entry name" value="Lupus_La"/>
</dbReference>
<dbReference type="GO" id="GO:0003723">
    <property type="term" value="F:RNA binding"/>
    <property type="evidence" value="ECO:0007669"/>
    <property type="project" value="UniProtKB-UniRule"/>
</dbReference>
<evidence type="ECO:0000313" key="10">
    <source>
        <dbReference type="EMBL" id="KAK9878744.1"/>
    </source>
</evidence>
<dbReference type="InterPro" id="IPR045180">
    <property type="entry name" value="La_dom_prot"/>
</dbReference>
<evidence type="ECO:0000256" key="6">
    <source>
        <dbReference type="PROSITE-ProRule" id="PRU00332"/>
    </source>
</evidence>
<evidence type="ECO:0000259" key="8">
    <source>
        <dbReference type="PROSITE" id="PS50102"/>
    </source>
</evidence>
<protein>
    <recommendedName>
        <fullName evidence="12">La-related protein 7</fullName>
    </recommendedName>
</protein>
<dbReference type="Pfam" id="PF05383">
    <property type="entry name" value="La"/>
    <property type="match status" value="1"/>
</dbReference>
<feature type="compositionally biased region" description="Basic and acidic residues" evidence="7">
    <location>
        <begin position="290"/>
        <end position="301"/>
    </location>
</feature>
<organism evidence="10 11">
    <name type="scientific">Henosepilachna vigintioctopunctata</name>
    <dbReference type="NCBI Taxonomy" id="420089"/>
    <lineage>
        <taxon>Eukaryota</taxon>
        <taxon>Metazoa</taxon>
        <taxon>Ecdysozoa</taxon>
        <taxon>Arthropoda</taxon>
        <taxon>Hexapoda</taxon>
        <taxon>Insecta</taxon>
        <taxon>Pterygota</taxon>
        <taxon>Neoptera</taxon>
        <taxon>Endopterygota</taxon>
        <taxon>Coleoptera</taxon>
        <taxon>Polyphaga</taxon>
        <taxon>Cucujiformia</taxon>
        <taxon>Coccinelloidea</taxon>
        <taxon>Coccinellidae</taxon>
        <taxon>Epilachninae</taxon>
        <taxon>Epilachnini</taxon>
        <taxon>Henosepilachna</taxon>
    </lineage>
</organism>
<feature type="domain" description="RRM" evidence="8">
    <location>
        <begin position="191"/>
        <end position="287"/>
    </location>
</feature>
<proteinExistence type="predicted"/>
<dbReference type="Proteomes" id="UP001431783">
    <property type="component" value="Unassembled WGS sequence"/>
</dbReference>
<keyword evidence="11" id="KW-1185">Reference proteome</keyword>
<comment type="subcellular location">
    <subcellularLocation>
        <location evidence="1">Nucleus</location>
    </subcellularLocation>
</comment>
<evidence type="ECO:0000256" key="5">
    <source>
        <dbReference type="ARBA" id="ARBA00023242"/>
    </source>
</evidence>
<dbReference type="PANTHER" id="PTHR22792:SF62">
    <property type="entry name" value="LA-RELATED PROTEIN 7"/>
    <property type="match status" value="1"/>
</dbReference>
<dbReference type="GO" id="GO:1990904">
    <property type="term" value="C:ribonucleoprotein complex"/>
    <property type="evidence" value="ECO:0007669"/>
    <property type="project" value="InterPro"/>
</dbReference>
<keyword evidence="5" id="KW-0539">Nucleus</keyword>
<feature type="region of interest" description="Disordered" evidence="7">
    <location>
        <begin position="336"/>
        <end position="362"/>
    </location>
</feature>
<reference evidence="10 11" key="1">
    <citation type="submission" date="2023-03" db="EMBL/GenBank/DDBJ databases">
        <title>Genome insight into feeding habits of ladybird beetles.</title>
        <authorList>
            <person name="Li H.-S."/>
            <person name="Huang Y.-H."/>
            <person name="Pang H."/>
        </authorList>
    </citation>
    <scope>NUCLEOTIDE SEQUENCE [LARGE SCALE GENOMIC DNA]</scope>
    <source>
        <strain evidence="10">SYSU_2023b</strain>
        <tissue evidence="10">Whole body</tissue>
    </source>
</reference>
<dbReference type="Gene3D" id="1.10.10.10">
    <property type="entry name" value="Winged helix-like DNA-binding domain superfamily/Winged helix DNA-binding domain"/>
    <property type="match status" value="1"/>
</dbReference>
<dbReference type="EMBL" id="JARQZJ010000057">
    <property type="protein sequence ID" value="KAK9878744.1"/>
    <property type="molecule type" value="Genomic_DNA"/>
</dbReference>
<evidence type="ECO:0000256" key="4">
    <source>
        <dbReference type="ARBA" id="ARBA00023163"/>
    </source>
</evidence>
<dbReference type="SUPFAM" id="SSF46785">
    <property type="entry name" value="Winged helix' DNA-binding domain"/>
    <property type="match status" value="1"/>
</dbReference>
<dbReference type="SUPFAM" id="SSF54928">
    <property type="entry name" value="RNA-binding domain, RBD"/>
    <property type="match status" value="1"/>
</dbReference>
<feature type="region of interest" description="Disordered" evidence="7">
    <location>
        <begin position="287"/>
        <end position="306"/>
    </location>
</feature>
<dbReference type="PROSITE" id="PS50102">
    <property type="entry name" value="RRM"/>
    <property type="match status" value="1"/>
</dbReference>
<evidence type="ECO:0000259" key="9">
    <source>
        <dbReference type="PROSITE" id="PS50961"/>
    </source>
</evidence>
<dbReference type="InterPro" id="IPR012677">
    <property type="entry name" value="Nucleotide-bd_a/b_plait_sf"/>
</dbReference>
<dbReference type="Gene3D" id="3.30.70.330">
    <property type="match status" value="1"/>
</dbReference>
<name>A0AAW1UHC7_9CUCU</name>
<dbReference type="Pfam" id="PF00076">
    <property type="entry name" value="RRM_1"/>
    <property type="match status" value="1"/>
</dbReference>
<feature type="domain" description="HTH La-type RNA-binding" evidence="9">
    <location>
        <begin position="97"/>
        <end position="186"/>
    </location>
</feature>
<evidence type="ECO:0000256" key="7">
    <source>
        <dbReference type="SAM" id="MobiDB-lite"/>
    </source>
</evidence>
<evidence type="ECO:0000256" key="1">
    <source>
        <dbReference type="ARBA" id="ARBA00004123"/>
    </source>
</evidence>
<dbReference type="AlphaFoldDB" id="A0AAW1UHC7"/>
<dbReference type="CDD" id="cd07323">
    <property type="entry name" value="LAM"/>
    <property type="match status" value="1"/>
</dbReference>
<dbReference type="InterPro" id="IPR006630">
    <property type="entry name" value="La_HTH"/>
</dbReference>
<keyword evidence="4" id="KW-0804">Transcription</keyword>
<keyword evidence="2 6" id="KW-0694">RNA-binding</keyword>
<dbReference type="InterPro" id="IPR035979">
    <property type="entry name" value="RBD_domain_sf"/>
</dbReference>
<dbReference type="InterPro" id="IPR036390">
    <property type="entry name" value="WH_DNA-bd_sf"/>
</dbReference>
<sequence>MIFDIQIFEIFWKCTVSERSACIRHNLLWGYEQGQDNLELLTNFCSFPLNIPIPYIQTKEKNTTNRIKLQEISISEIFAFYSLNGRREIRINSKERKTPKKQLYNTILQQLEFYFSDSNLTKDRFLSQLIREDPYVELSQFLKFNKLRKLTESIDDLRKVIKKSDILELSEDNEKVRRKTPMIAKENVDECTIYVERISADANHEFLATIFSDFGKVVYVSIPKYRHNQMNKGFAFVEFETEQDAQNAVRYFENIGCKMSSNINPQLLCSISSYNIESQIDINITEENEKESSGIEEKETDVGDNQQVYSNEKSDLIIKSVKRRCDDELTGLNKKLKESKEDDHSDEIPPQNDTSECKKKKKKELKKKNLIKELGIQVLSKQEWKKMRNGYLNLQRKKMKEIKLHLSQSKFSKHNSIGRNHQNVENRPIKEHLEEKPTKLEYIPGTIVKMTLQEPLQSDKKIKI</sequence>
<dbReference type="GO" id="GO:0005634">
    <property type="term" value="C:nucleus"/>
    <property type="evidence" value="ECO:0007669"/>
    <property type="project" value="UniProtKB-SubCell"/>
</dbReference>
<keyword evidence="3" id="KW-0805">Transcription regulation</keyword>
<accession>A0AAW1UHC7</accession>
<dbReference type="PROSITE" id="PS50961">
    <property type="entry name" value="HTH_LA"/>
    <property type="match status" value="1"/>
</dbReference>
<comment type="caution">
    <text evidence="10">The sequence shown here is derived from an EMBL/GenBank/DDBJ whole genome shotgun (WGS) entry which is preliminary data.</text>
</comment>